<dbReference type="InterPro" id="IPR051610">
    <property type="entry name" value="GPI/OXD"/>
</dbReference>
<sequence length="160" mass="16975">MTDRPHALRAAAVPPLPPPARAYPPDLAAKLAGREKRVLGDPFGLRNFGVNLVRLAPGAASSLRHAHARQDEWVYVLEGTPTLVLGDRQQVLAPGDCAGFPAGTGEAHHLVNRSAQDVLFLEVGDRSPGDSVTYPDDDLAGAATPEGAWRYTRKDGTPLG</sequence>
<evidence type="ECO:0000256" key="2">
    <source>
        <dbReference type="SAM" id="MobiDB-lite"/>
    </source>
</evidence>
<name>A0A9X1IGE2_9PROT</name>
<evidence type="ECO:0000313" key="5">
    <source>
        <dbReference type="Proteomes" id="UP001139311"/>
    </source>
</evidence>
<organism evidence="4 5">
    <name type="scientific">Roseicella aerolata</name>
    <dbReference type="NCBI Taxonomy" id="2883479"/>
    <lineage>
        <taxon>Bacteria</taxon>
        <taxon>Pseudomonadati</taxon>
        <taxon>Pseudomonadota</taxon>
        <taxon>Alphaproteobacteria</taxon>
        <taxon>Acetobacterales</taxon>
        <taxon>Roseomonadaceae</taxon>
        <taxon>Roseicella</taxon>
    </lineage>
</organism>
<gene>
    <name evidence="4" type="ORF">LHA35_15825</name>
</gene>
<dbReference type="AlphaFoldDB" id="A0A9X1IGE2"/>
<dbReference type="Proteomes" id="UP001139311">
    <property type="component" value="Unassembled WGS sequence"/>
</dbReference>
<feature type="region of interest" description="Disordered" evidence="2">
    <location>
        <begin position="1"/>
        <end position="21"/>
    </location>
</feature>
<accession>A0A9X1IGE2</accession>
<keyword evidence="5" id="KW-1185">Reference proteome</keyword>
<dbReference type="InterPro" id="IPR013096">
    <property type="entry name" value="Cupin_2"/>
</dbReference>
<dbReference type="EMBL" id="JAJAQI010000023">
    <property type="protein sequence ID" value="MCB4823203.1"/>
    <property type="molecule type" value="Genomic_DNA"/>
</dbReference>
<proteinExistence type="predicted"/>
<evidence type="ECO:0000259" key="3">
    <source>
        <dbReference type="Pfam" id="PF07883"/>
    </source>
</evidence>
<dbReference type="PANTHER" id="PTHR35848">
    <property type="entry name" value="OXALATE-BINDING PROTEIN"/>
    <property type="match status" value="1"/>
</dbReference>
<keyword evidence="1" id="KW-0479">Metal-binding</keyword>
<dbReference type="GO" id="GO:0046872">
    <property type="term" value="F:metal ion binding"/>
    <property type="evidence" value="ECO:0007669"/>
    <property type="project" value="UniProtKB-KW"/>
</dbReference>
<dbReference type="Pfam" id="PF07883">
    <property type="entry name" value="Cupin_2"/>
    <property type="match status" value="1"/>
</dbReference>
<dbReference type="CDD" id="cd02224">
    <property type="entry name" value="cupin_SPO2919-like"/>
    <property type="match status" value="1"/>
</dbReference>
<protein>
    <submittedName>
        <fullName evidence="4">Cupin domain-containing protein</fullName>
    </submittedName>
</protein>
<dbReference type="RefSeq" id="WP_226609620.1">
    <property type="nucleotide sequence ID" value="NZ_JAJAQI010000023.1"/>
</dbReference>
<dbReference type="SUPFAM" id="SSF51182">
    <property type="entry name" value="RmlC-like cupins"/>
    <property type="match status" value="1"/>
</dbReference>
<reference evidence="4" key="1">
    <citation type="submission" date="2021-10" db="EMBL/GenBank/DDBJ databases">
        <title>Roseicella aerolatum sp. nov., isolated from aerosols of e-waste dismantling site.</title>
        <authorList>
            <person name="Qin T."/>
        </authorList>
    </citation>
    <scope>NUCLEOTIDE SEQUENCE</scope>
    <source>
        <strain evidence="4">GB24</strain>
    </source>
</reference>
<evidence type="ECO:0000256" key="1">
    <source>
        <dbReference type="ARBA" id="ARBA00022723"/>
    </source>
</evidence>
<dbReference type="InterPro" id="IPR014710">
    <property type="entry name" value="RmlC-like_jellyroll"/>
</dbReference>
<dbReference type="PANTHER" id="PTHR35848:SF9">
    <property type="entry name" value="SLL1358 PROTEIN"/>
    <property type="match status" value="1"/>
</dbReference>
<dbReference type="Gene3D" id="2.60.120.10">
    <property type="entry name" value="Jelly Rolls"/>
    <property type="match status" value="1"/>
</dbReference>
<dbReference type="InterPro" id="IPR011051">
    <property type="entry name" value="RmlC_Cupin_sf"/>
</dbReference>
<evidence type="ECO:0000313" key="4">
    <source>
        <dbReference type="EMBL" id="MCB4823203.1"/>
    </source>
</evidence>
<comment type="caution">
    <text evidence="4">The sequence shown here is derived from an EMBL/GenBank/DDBJ whole genome shotgun (WGS) entry which is preliminary data.</text>
</comment>
<feature type="region of interest" description="Disordered" evidence="2">
    <location>
        <begin position="134"/>
        <end position="160"/>
    </location>
</feature>
<feature type="domain" description="Cupin type-2" evidence="3">
    <location>
        <begin position="52"/>
        <end position="123"/>
    </location>
</feature>